<evidence type="ECO:0000313" key="4">
    <source>
        <dbReference type="Proteomes" id="UP000039865"/>
    </source>
</evidence>
<feature type="region of interest" description="Disordered" evidence="2">
    <location>
        <begin position="228"/>
        <end position="252"/>
    </location>
</feature>
<evidence type="ECO:0000256" key="2">
    <source>
        <dbReference type="SAM" id="MobiDB-lite"/>
    </source>
</evidence>
<feature type="region of interest" description="Disordered" evidence="2">
    <location>
        <begin position="67"/>
        <end position="86"/>
    </location>
</feature>
<keyword evidence="1" id="KW-0175">Coiled coil</keyword>
<sequence length="559" mass="65345">MLVINHQFNLNQANLNNKKLQQPLQASRNSASVIFQPKILNENFKSSVISSLSKQNNNDLRLVGRKSKCSYPSSSQKENMAFKTPKKITQNSIKTSIERQQQNQQSQGRLKKQTSPIEFRKILQQKANSPVNKVLKVESTFGQTTSKNLWNTQVGQQYLSYNNQVLRSNQQSPQARPKLQEAHSKSKERSKPQISKSSQKKIDEEKREQNYKKLQEFAKQYSPKGFDQPKILSIKQSRNNSNTSLKERVLKSNNKSSYFSQVQIDQAKENPIKQMQDQYLEQKKKAYQNLERKLQALNEATKSENEPSYKNSIADTQISYETSGHTSQTSIKQNHHKVTPIAIGSFHQYQSLRPFDIQKVDLRDIQDDSVYQSTLEECIIERDVRDKANLHNKPYSNGQAIIPFETYENVITKHTLNKVHWTQAARYAFNNHFNQDAWTVARVRHLDNDTVEIIKRKDQNKSICYKWGQDQRGIYERVVINRADKTVAIDRLDMNWKIDHPFMGRRDLFMVSKRGGDNATDFIRHEFWLHKLLKMQLVMCTHWCAWGYKRQFKKQQATN</sequence>
<evidence type="ECO:0000313" key="3">
    <source>
        <dbReference type="EMBL" id="CDW73545.1"/>
    </source>
</evidence>
<name>A0A077ZWA1_STYLE</name>
<dbReference type="Proteomes" id="UP000039865">
    <property type="component" value="Unassembled WGS sequence"/>
</dbReference>
<keyword evidence="4" id="KW-1185">Reference proteome</keyword>
<organism evidence="3 4">
    <name type="scientific">Stylonychia lemnae</name>
    <name type="common">Ciliate</name>
    <dbReference type="NCBI Taxonomy" id="5949"/>
    <lineage>
        <taxon>Eukaryota</taxon>
        <taxon>Sar</taxon>
        <taxon>Alveolata</taxon>
        <taxon>Ciliophora</taxon>
        <taxon>Intramacronucleata</taxon>
        <taxon>Spirotrichea</taxon>
        <taxon>Stichotrichia</taxon>
        <taxon>Sporadotrichida</taxon>
        <taxon>Oxytrichidae</taxon>
        <taxon>Stylonychinae</taxon>
        <taxon>Stylonychia</taxon>
    </lineage>
</organism>
<dbReference type="InParanoid" id="A0A077ZWA1"/>
<gene>
    <name evidence="3" type="primary">Contig875.g949</name>
    <name evidence="3" type="ORF">STYLEM_2527</name>
</gene>
<reference evidence="3 4" key="1">
    <citation type="submission" date="2014-06" db="EMBL/GenBank/DDBJ databases">
        <authorList>
            <person name="Swart Estienne"/>
        </authorList>
    </citation>
    <scope>NUCLEOTIDE SEQUENCE [LARGE SCALE GENOMIC DNA]</scope>
    <source>
        <strain evidence="3 4">130c</strain>
    </source>
</reference>
<evidence type="ECO:0000256" key="1">
    <source>
        <dbReference type="SAM" id="Coils"/>
    </source>
</evidence>
<feature type="coiled-coil region" evidence="1">
    <location>
        <begin position="273"/>
        <end position="303"/>
    </location>
</feature>
<dbReference type="AlphaFoldDB" id="A0A077ZWA1"/>
<accession>A0A077ZWA1</accession>
<feature type="compositionally biased region" description="Polar residues" evidence="2">
    <location>
        <begin position="234"/>
        <end position="244"/>
    </location>
</feature>
<protein>
    <submittedName>
        <fullName evidence="3">Uncharacterized protein</fullName>
    </submittedName>
</protein>
<feature type="region of interest" description="Disordered" evidence="2">
    <location>
        <begin position="93"/>
        <end position="115"/>
    </location>
</feature>
<proteinExistence type="predicted"/>
<dbReference type="EMBL" id="CCKQ01002454">
    <property type="protein sequence ID" value="CDW73545.1"/>
    <property type="molecule type" value="Genomic_DNA"/>
</dbReference>
<feature type="compositionally biased region" description="Basic and acidic residues" evidence="2">
    <location>
        <begin position="178"/>
        <end position="191"/>
    </location>
</feature>
<feature type="region of interest" description="Disordered" evidence="2">
    <location>
        <begin position="168"/>
        <end position="206"/>
    </location>
</feature>